<feature type="compositionally biased region" description="Polar residues" evidence="5">
    <location>
        <begin position="320"/>
        <end position="331"/>
    </location>
</feature>
<feature type="region of interest" description="Disordered" evidence="5">
    <location>
        <begin position="262"/>
        <end position="334"/>
    </location>
</feature>
<feature type="signal peptide" evidence="7">
    <location>
        <begin position="1"/>
        <end position="25"/>
    </location>
</feature>
<protein>
    <submittedName>
        <fullName evidence="8">Uncharacterized protein</fullName>
    </submittedName>
</protein>
<dbReference type="PANTHER" id="PTHR15549:SF26">
    <property type="entry name" value="AXIAL BUDDING PATTERN PROTEIN 2-RELATED"/>
    <property type="match status" value="1"/>
</dbReference>
<dbReference type="GO" id="GO:0071944">
    <property type="term" value="C:cell periphery"/>
    <property type="evidence" value="ECO:0007669"/>
    <property type="project" value="UniProtKB-ARBA"/>
</dbReference>
<name>A0AAW0EJ20_9AGAR</name>
<dbReference type="Proteomes" id="UP001362999">
    <property type="component" value="Unassembled WGS sequence"/>
</dbReference>
<dbReference type="AlphaFoldDB" id="A0AAW0EJ20"/>
<keyword evidence="9" id="KW-1185">Reference proteome</keyword>
<feature type="compositionally biased region" description="Low complexity" evidence="5">
    <location>
        <begin position="171"/>
        <end position="204"/>
    </location>
</feature>
<dbReference type="CDD" id="cd12087">
    <property type="entry name" value="TM_EGFR-like"/>
    <property type="match status" value="1"/>
</dbReference>
<sequence length="363" mass="38607">MFLMSSLPVAISIFYAWSCIQLVSALTGDVKIDDTDTTHWNFVGSYHAVTPTSPCIDCFANPDPGLVYNSTWHDGALRSGSFKFQGSAVYIYGVDVINPANVTFAMDNPSLTGSHYYSGQGYVYNSLFFSASNLDPSVEHTVAWQMELGSKGGGSALFDYAVITIELPTESSSSAPTSSESTSSTSSPSFTTADATSSASPSTDVLSPSKKSNAGAIAGAIVGVLAVVAILGGTYIFLRRRRLTYDHDKTLKEEPFTDYVVEPFSPPDLLPPSPPPPTFHGGSSDSTSTSMAQGPSTSVSAPSSDRKGGLRESPLVLSWNPRSNDATTSPAVDSVVEERLRHLEEVVAASQESQPPRYSVHTR</sequence>
<reference evidence="8 9" key="1">
    <citation type="journal article" date="2024" name="J Genomics">
        <title>Draft genome sequencing and assembly of Favolaschia claudopus CIRM-BRFM 2984 isolated from oak limbs.</title>
        <authorList>
            <person name="Navarro D."/>
            <person name="Drula E."/>
            <person name="Chaduli D."/>
            <person name="Cazenave R."/>
            <person name="Ahrendt S."/>
            <person name="Wang J."/>
            <person name="Lipzen A."/>
            <person name="Daum C."/>
            <person name="Barry K."/>
            <person name="Grigoriev I.V."/>
            <person name="Favel A."/>
            <person name="Rosso M.N."/>
            <person name="Martin F."/>
        </authorList>
    </citation>
    <scope>NUCLEOTIDE SEQUENCE [LARGE SCALE GENOMIC DNA]</scope>
    <source>
        <strain evidence="8 9">CIRM-BRFM 2984</strain>
    </source>
</reference>
<evidence type="ECO:0000313" key="8">
    <source>
        <dbReference type="EMBL" id="KAK7064666.1"/>
    </source>
</evidence>
<keyword evidence="2 6" id="KW-0812">Transmembrane</keyword>
<comment type="caution">
    <text evidence="8">The sequence shown here is derived from an EMBL/GenBank/DDBJ whole genome shotgun (WGS) entry which is preliminary data.</text>
</comment>
<evidence type="ECO:0000256" key="4">
    <source>
        <dbReference type="ARBA" id="ARBA00023136"/>
    </source>
</evidence>
<keyword evidence="3 6" id="KW-1133">Transmembrane helix</keyword>
<dbReference type="EMBL" id="JAWWNJ010000001">
    <property type="protein sequence ID" value="KAK7064666.1"/>
    <property type="molecule type" value="Genomic_DNA"/>
</dbReference>
<gene>
    <name evidence="8" type="ORF">R3P38DRAFT_2825823</name>
</gene>
<evidence type="ECO:0000256" key="7">
    <source>
        <dbReference type="SAM" id="SignalP"/>
    </source>
</evidence>
<feature type="transmembrane region" description="Helical" evidence="6">
    <location>
        <begin position="216"/>
        <end position="238"/>
    </location>
</feature>
<organism evidence="8 9">
    <name type="scientific">Favolaschia claudopus</name>
    <dbReference type="NCBI Taxonomy" id="2862362"/>
    <lineage>
        <taxon>Eukaryota</taxon>
        <taxon>Fungi</taxon>
        <taxon>Dikarya</taxon>
        <taxon>Basidiomycota</taxon>
        <taxon>Agaricomycotina</taxon>
        <taxon>Agaricomycetes</taxon>
        <taxon>Agaricomycetidae</taxon>
        <taxon>Agaricales</taxon>
        <taxon>Marasmiineae</taxon>
        <taxon>Mycenaceae</taxon>
        <taxon>Favolaschia</taxon>
    </lineage>
</organism>
<evidence type="ECO:0000256" key="6">
    <source>
        <dbReference type="SAM" id="Phobius"/>
    </source>
</evidence>
<feature type="region of interest" description="Disordered" evidence="5">
    <location>
        <begin position="171"/>
        <end position="210"/>
    </location>
</feature>
<evidence type="ECO:0000313" key="9">
    <source>
        <dbReference type="Proteomes" id="UP001362999"/>
    </source>
</evidence>
<dbReference type="GO" id="GO:0016020">
    <property type="term" value="C:membrane"/>
    <property type="evidence" value="ECO:0007669"/>
    <property type="project" value="UniProtKB-SubCell"/>
</dbReference>
<dbReference type="InterPro" id="IPR051694">
    <property type="entry name" value="Immunoregulatory_rcpt-like"/>
</dbReference>
<feature type="compositionally biased region" description="Pro residues" evidence="5">
    <location>
        <begin position="264"/>
        <end position="278"/>
    </location>
</feature>
<accession>A0AAW0EJ20</accession>
<evidence type="ECO:0000256" key="5">
    <source>
        <dbReference type="SAM" id="MobiDB-lite"/>
    </source>
</evidence>
<keyword evidence="4 6" id="KW-0472">Membrane</keyword>
<evidence type="ECO:0000256" key="3">
    <source>
        <dbReference type="ARBA" id="ARBA00022989"/>
    </source>
</evidence>
<dbReference type="PANTHER" id="PTHR15549">
    <property type="entry name" value="PAIRED IMMUNOGLOBULIN-LIKE TYPE 2 RECEPTOR"/>
    <property type="match status" value="1"/>
</dbReference>
<keyword evidence="7" id="KW-0732">Signal</keyword>
<feature type="chain" id="PRO_5044012980" evidence="7">
    <location>
        <begin position="26"/>
        <end position="363"/>
    </location>
</feature>
<feature type="compositionally biased region" description="Polar residues" evidence="5">
    <location>
        <begin position="281"/>
        <end position="303"/>
    </location>
</feature>
<evidence type="ECO:0000256" key="2">
    <source>
        <dbReference type="ARBA" id="ARBA00022692"/>
    </source>
</evidence>
<evidence type="ECO:0000256" key="1">
    <source>
        <dbReference type="ARBA" id="ARBA00004167"/>
    </source>
</evidence>
<proteinExistence type="predicted"/>
<comment type="subcellular location">
    <subcellularLocation>
        <location evidence="1">Membrane</location>
        <topology evidence="1">Single-pass membrane protein</topology>
    </subcellularLocation>
</comment>